<dbReference type="InterPro" id="IPR016174">
    <property type="entry name" value="Di-haem_cyt_TM"/>
</dbReference>
<feature type="transmembrane region" description="Helical" evidence="6">
    <location>
        <begin position="157"/>
        <end position="175"/>
    </location>
</feature>
<evidence type="ECO:0000259" key="7">
    <source>
        <dbReference type="Pfam" id="PF01292"/>
    </source>
</evidence>
<dbReference type="RefSeq" id="WP_084204987.1">
    <property type="nucleotide sequence ID" value="NZ_FTMD01000003.1"/>
</dbReference>
<name>A0A1N6RR60_9RHOO</name>
<dbReference type="PANTHER" id="PTHR30485:SF2">
    <property type="entry name" value="BLL0597 PROTEIN"/>
    <property type="match status" value="1"/>
</dbReference>
<evidence type="ECO:0000313" key="9">
    <source>
        <dbReference type="Proteomes" id="UP000186819"/>
    </source>
</evidence>
<dbReference type="InterPro" id="IPR011577">
    <property type="entry name" value="Cyt_b561_bac/Ni-Hgenase"/>
</dbReference>
<dbReference type="Pfam" id="PF01292">
    <property type="entry name" value="Ni_hydr_CYTB"/>
    <property type="match status" value="1"/>
</dbReference>
<feature type="transmembrane region" description="Helical" evidence="6">
    <location>
        <begin position="116"/>
        <end position="137"/>
    </location>
</feature>
<feature type="transmembrane region" description="Helical" evidence="6">
    <location>
        <begin position="203"/>
        <end position="219"/>
    </location>
</feature>
<evidence type="ECO:0000256" key="6">
    <source>
        <dbReference type="SAM" id="Phobius"/>
    </source>
</evidence>
<evidence type="ECO:0000256" key="4">
    <source>
        <dbReference type="ARBA" id="ARBA00022989"/>
    </source>
</evidence>
<evidence type="ECO:0000256" key="5">
    <source>
        <dbReference type="ARBA" id="ARBA00023136"/>
    </source>
</evidence>
<keyword evidence="4 6" id="KW-1133">Transmembrane helix</keyword>
<proteinExistence type="predicted"/>
<dbReference type="PANTHER" id="PTHR30485">
    <property type="entry name" value="NI/FE-HYDROGENASE 1 B-TYPE CYTOCHROME SUBUNIT"/>
    <property type="match status" value="1"/>
</dbReference>
<evidence type="ECO:0000256" key="2">
    <source>
        <dbReference type="ARBA" id="ARBA00022475"/>
    </source>
</evidence>
<protein>
    <submittedName>
        <fullName evidence="8">Cytochrome b</fullName>
    </submittedName>
</protein>
<evidence type="ECO:0000256" key="1">
    <source>
        <dbReference type="ARBA" id="ARBA00004651"/>
    </source>
</evidence>
<dbReference type="GO" id="GO:0022904">
    <property type="term" value="P:respiratory electron transport chain"/>
    <property type="evidence" value="ECO:0007669"/>
    <property type="project" value="InterPro"/>
</dbReference>
<dbReference type="SUPFAM" id="SSF81342">
    <property type="entry name" value="Transmembrane di-heme cytochromes"/>
    <property type="match status" value="1"/>
</dbReference>
<comment type="subcellular location">
    <subcellularLocation>
        <location evidence="1">Cell membrane</location>
        <topology evidence="1">Multi-pass membrane protein</topology>
    </subcellularLocation>
</comment>
<gene>
    <name evidence="8" type="ORF">SAMN05421829_103336</name>
</gene>
<dbReference type="AlphaFoldDB" id="A0A1N6RR60"/>
<keyword evidence="9" id="KW-1185">Reference proteome</keyword>
<dbReference type="Proteomes" id="UP000186819">
    <property type="component" value="Unassembled WGS sequence"/>
</dbReference>
<keyword evidence="5 6" id="KW-0472">Membrane</keyword>
<organism evidence="8 9">
    <name type="scientific">Aromatoleum tolulyticum</name>
    <dbReference type="NCBI Taxonomy" id="34027"/>
    <lineage>
        <taxon>Bacteria</taxon>
        <taxon>Pseudomonadati</taxon>
        <taxon>Pseudomonadota</taxon>
        <taxon>Betaproteobacteria</taxon>
        <taxon>Rhodocyclales</taxon>
        <taxon>Rhodocyclaceae</taxon>
        <taxon>Aromatoleum</taxon>
    </lineage>
</organism>
<sequence>MNTSIASSSAAGGASRAAGTAAAVRVWDVPTRVFHWSFALCFAGAWLTSDSERLRDLHVMLGYTFAGLAVFRLLWGLIGTRYARFASFIYSPRELVSYLKSLLAMKPRHYLGHNPAGAVAIFAMLGLGALIALSGFATYQDIGGEWLEELHEGAASAMLAIVFVHVAGVLVSSLLHRENLARAMLTGRKSGAPTEGIRHAHRFAGAALLVAVLGFWFAYQSGAADAWLPQPTTTADARDRHHDDD</sequence>
<evidence type="ECO:0000313" key="8">
    <source>
        <dbReference type="EMBL" id="SIQ31323.1"/>
    </source>
</evidence>
<reference evidence="9" key="1">
    <citation type="submission" date="2017-01" db="EMBL/GenBank/DDBJ databases">
        <authorList>
            <person name="Varghese N."/>
            <person name="Submissions S."/>
        </authorList>
    </citation>
    <scope>NUCLEOTIDE SEQUENCE [LARGE SCALE GENOMIC DNA]</scope>
    <source>
        <strain evidence="9">ATCC 51758</strain>
    </source>
</reference>
<feature type="domain" description="Cytochrome b561 bacterial/Ni-hydrogenase" evidence="7">
    <location>
        <begin position="26"/>
        <end position="187"/>
    </location>
</feature>
<keyword evidence="2" id="KW-1003">Cell membrane</keyword>
<dbReference type="STRING" id="34027.SAMN05421829_103336"/>
<dbReference type="GO" id="GO:0005886">
    <property type="term" value="C:plasma membrane"/>
    <property type="evidence" value="ECO:0007669"/>
    <property type="project" value="UniProtKB-SubCell"/>
</dbReference>
<keyword evidence="3 6" id="KW-0812">Transmembrane</keyword>
<dbReference type="GO" id="GO:0020037">
    <property type="term" value="F:heme binding"/>
    <property type="evidence" value="ECO:0007669"/>
    <property type="project" value="TreeGrafter"/>
</dbReference>
<accession>A0A1N6RR60</accession>
<dbReference type="OrthoDB" id="196472at2"/>
<dbReference type="InterPro" id="IPR051542">
    <property type="entry name" value="Hydrogenase_cytochrome"/>
</dbReference>
<feature type="transmembrane region" description="Helical" evidence="6">
    <location>
        <begin position="61"/>
        <end position="79"/>
    </location>
</feature>
<dbReference type="GO" id="GO:0009055">
    <property type="term" value="F:electron transfer activity"/>
    <property type="evidence" value="ECO:0007669"/>
    <property type="project" value="InterPro"/>
</dbReference>
<dbReference type="Gene3D" id="1.20.950.20">
    <property type="entry name" value="Transmembrane di-heme cytochromes, Chain C"/>
    <property type="match status" value="1"/>
</dbReference>
<dbReference type="EMBL" id="FTMD01000003">
    <property type="protein sequence ID" value="SIQ31323.1"/>
    <property type="molecule type" value="Genomic_DNA"/>
</dbReference>
<evidence type="ECO:0000256" key="3">
    <source>
        <dbReference type="ARBA" id="ARBA00022692"/>
    </source>
</evidence>